<dbReference type="GO" id="GO:0016491">
    <property type="term" value="F:oxidoreductase activity"/>
    <property type="evidence" value="ECO:0007669"/>
    <property type="project" value="UniProtKB-KW"/>
</dbReference>
<dbReference type="InterPro" id="IPR036291">
    <property type="entry name" value="NAD(P)-bd_dom_sf"/>
</dbReference>
<keyword evidence="5" id="KW-1185">Reference proteome</keyword>
<dbReference type="STRING" id="1123272.SAMN02745824_0545"/>
<accession>A0A1N6CNJ4</accession>
<gene>
    <name evidence="4" type="ORF">SAMN02745824_0545</name>
</gene>
<name>A0A1N6CNJ4_9SPHN</name>
<sequence length="257" mass="27056">MDLKNKVIVITGGASGIGAALARRFAAEQPKHIVCADRDIAGAQSVAAEVGGTAVETDVAKEADIAALIDGVEADIGPIDLFVSNAGIIMDGGVGTSDEDWQRIWDINVQAHIRAARLLVPRMLARGGGYILSTASAAGLLAQIGSAPYSVTKHAAVSFAEWLAITHGREGLKVSVLCPQGVDTPLIADLDTSTVDKDGLLSAEAVAETTLEAISEERFLILPHPEVADYLRQKGADPERWIGGMQRWQARLNGEDV</sequence>
<dbReference type="PRINTS" id="PR00080">
    <property type="entry name" value="SDRFAMILY"/>
</dbReference>
<dbReference type="CDD" id="cd05233">
    <property type="entry name" value="SDR_c"/>
    <property type="match status" value="1"/>
</dbReference>
<dbReference type="PANTHER" id="PTHR43669">
    <property type="entry name" value="5-KETO-D-GLUCONATE 5-REDUCTASE"/>
    <property type="match status" value="1"/>
</dbReference>
<dbReference type="InterPro" id="IPR020904">
    <property type="entry name" value="Sc_DH/Rdtase_CS"/>
</dbReference>
<evidence type="ECO:0000256" key="2">
    <source>
        <dbReference type="ARBA" id="ARBA00023002"/>
    </source>
</evidence>
<dbReference type="Gene3D" id="3.40.50.720">
    <property type="entry name" value="NAD(P)-binding Rossmann-like Domain"/>
    <property type="match status" value="1"/>
</dbReference>
<dbReference type="PRINTS" id="PR00081">
    <property type="entry name" value="GDHRDH"/>
</dbReference>
<dbReference type="AlphaFoldDB" id="A0A1N6CNJ4"/>
<reference evidence="5" key="1">
    <citation type="submission" date="2016-11" db="EMBL/GenBank/DDBJ databases">
        <authorList>
            <person name="Varghese N."/>
            <person name="Submissions S."/>
        </authorList>
    </citation>
    <scope>NUCLEOTIDE SEQUENCE [LARGE SCALE GENOMIC DNA]</scope>
    <source>
        <strain evidence="5">DSM 22363</strain>
    </source>
</reference>
<dbReference type="OrthoDB" id="9793325at2"/>
<dbReference type="Proteomes" id="UP000185192">
    <property type="component" value="Unassembled WGS sequence"/>
</dbReference>
<proteinExistence type="inferred from homology"/>
<evidence type="ECO:0000256" key="1">
    <source>
        <dbReference type="ARBA" id="ARBA00006484"/>
    </source>
</evidence>
<keyword evidence="2" id="KW-0560">Oxidoreductase</keyword>
<dbReference type="EMBL" id="FSQW01000001">
    <property type="protein sequence ID" value="SIN60005.1"/>
    <property type="molecule type" value="Genomic_DNA"/>
</dbReference>
<organism evidence="4 5">
    <name type="scientific">Parasphingorhabdus marina DSM 22363</name>
    <dbReference type="NCBI Taxonomy" id="1123272"/>
    <lineage>
        <taxon>Bacteria</taxon>
        <taxon>Pseudomonadati</taxon>
        <taxon>Pseudomonadota</taxon>
        <taxon>Alphaproteobacteria</taxon>
        <taxon>Sphingomonadales</taxon>
        <taxon>Sphingomonadaceae</taxon>
        <taxon>Parasphingorhabdus</taxon>
    </lineage>
</organism>
<dbReference type="SUPFAM" id="SSF51735">
    <property type="entry name" value="NAD(P)-binding Rossmann-fold domains"/>
    <property type="match status" value="1"/>
</dbReference>
<dbReference type="RefSeq" id="WP_074203605.1">
    <property type="nucleotide sequence ID" value="NZ_FSQW01000001.1"/>
</dbReference>
<comment type="similarity">
    <text evidence="1 3">Belongs to the short-chain dehydrogenases/reductases (SDR) family.</text>
</comment>
<protein>
    <submittedName>
        <fullName evidence="4">Short-chain dehydrogenase</fullName>
    </submittedName>
</protein>
<evidence type="ECO:0000256" key="3">
    <source>
        <dbReference type="RuleBase" id="RU000363"/>
    </source>
</evidence>
<evidence type="ECO:0000313" key="4">
    <source>
        <dbReference type="EMBL" id="SIN60005.1"/>
    </source>
</evidence>
<dbReference type="InterPro" id="IPR002347">
    <property type="entry name" value="SDR_fam"/>
</dbReference>
<dbReference type="PANTHER" id="PTHR43669:SF8">
    <property type="entry name" value="SHORT-CHAIN TYPE DEHYDROGENASE_REDUCTASE-RELATED"/>
    <property type="match status" value="1"/>
</dbReference>
<dbReference type="PROSITE" id="PS00061">
    <property type="entry name" value="ADH_SHORT"/>
    <property type="match status" value="1"/>
</dbReference>
<dbReference type="Pfam" id="PF00106">
    <property type="entry name" value="adh_short"/>
    <property type="match status" value="1"/>
</dbReference>
<evidence type="ECO:0000313" key="5">
    <source>
        <dbReference type="Proteomes" id="UP000185192"/>
    </source>
</evidence>